<evidence type="ECO:0000313" key="2">
    <source>
        <dbReference type="EMBL" id="PJF20016.1"/>
    </source>
</evidence>
<evidence type="ECO:0000313" key="3">
    <source>
        <dbReference type="Proteomes" id="UP000240830"/>
    </source>
</evidence>
<accession>A0A2H9TQM3</accession>
<feature type="signal peptide" evidence="1">
    <location>
        <begin position="1"/>
        <end position="15"/>
    </location>
</feature>
<keyword evidence="1" id="KW-0732">Signal</keyword>
<sequence length="485" mass="55671">MQIFWPLFLIRVGALQLNITPSILYYEVTSHARMKLFSAGMYEAPEMQMALVGLLTMKEMDFKDDYKHCHLPEAAAMTLVQAFFKINKLHATVFPFDFVCRNVHLRRLIKLEDYHPGIVNLIDNQFGEKELKLIMANIGSNLRQYGDIWTVREAIKLGNFPFVPGSSTQQCIMQILDLTIRKEGVDQICAMFDNLHDSSKWKTTYCRIRELLEIEASFMSRSIQAMWYGMLLLIVLDSVKIPCKPKIHADLNIIVHEYFYSYSVEDLPPFLLERMVNTCIRHKLTLTGDAQLDEVARTLRSIFPIKRSLGGSIFDHIACWRNALHLSSGRQLRIPQGEQSYSDLISWWGGYKSLGRLLLVNPQLSSPLYIRDSDPIQCTTITCFLHVITVLIMSKEKIVDIVSKPEMRQRQVSPILLRAFLRTVLSNILYLGNVNFSIPLEALSWLSGTAHGDPLIFRQLEDLCRPTWVSTFIPVELVVKDPAVE</sequence>
<gene>
    <name evidence="2" type="ORF">PSACC_00189</name>
</gene>
<keyword evidence="3" id="KW-1185">Reference proteome</keyword>
<dbReference type="AlphaFoldDB" id="A0A2H9TQM3"/>
<reference evidence="2 3" key="1">
    <citation type="submission" date="2016-10" db="EMBL/GenBank/DDBJ databases">
        <title>The genome of Paramicrosporidium saccamoebae is the missing link in understanding Cryptomycota and Microsporidia evolution.</title>
        <authorList>
            <person name="Quandt C.A."/>
            <person name="Beaudet D."/>
            <person name="Corsaro D."/>
            <person name="Michel R."/>
            <person name="Corradi N."/>
            <person name="James T."/>
        </authorList>
    </citation>
    <scope>NUCLEOTIDE SEQUENCE [LARGE SCALE GENOMIC DNA]</scope>
    <source>
        <strain evidence="2 3">KSL3</strain>
    </source>
</reference>
<name>A0A2H9TQM3_9FUNG</name>
<feature type="chain" id="PRO_5014136008" evidence="1">
    <location>
        <begin position="16"/>
        <end position="485"/>
    </location>
</feature>
<proteinExistence type="predicted"/>
<organism evidence="2 3">
    <name type="scientific">Paramicrosporidium saccamoebae</name>
    <dbReference type="NCBI Taxonomy" id="1246581"/>
    <lineage>
        <taxon>Eukaryota</taxon>
        <taxon>Fungi</taxon>
        <taxon>Fungi incertae sedis</taxon>
        <taxon>Cryptomycota</taxon>
        <taxon>Cryptomycota incertae sedis</taxon>
        <taxon>Paramicrosporidium</taxon>
    </lineage>
</organism>
<dbReference type="Proteomes" id="UP000240830">
    <property type="component" value="Unassembled WGS sequence"/>
</dbReference>
<dbReference type="EMBL" id="MTSL01000014">
    <property type="protein sequence ID" value="PJF20016.1"/>
    <property type="molecule type" value="Genomic_DNA"/>
</dbReference>
<evidence type="ECO:0000256" key="1">
    <source>
        <dbReference type="SAM" id="SignalP"/>
    </source>
</evidence>
<protein>
    <submittedName>
        <fullName evidence="2">Uncharacterized protein</fullName>
    </submittedName>
</protein>
<comment type="caution">
    <text evidence="2">The sequence shown here is derived from an EMBL/GenBank/DDBJ whole genome shotgun (WGS) entry which is preliminary data.</text>
</comment>